<comment type="caution">
    <text evidence="4">The sequence shown here is derived from an EMBL/GenBank/DDBJ whole genome shotgun (WGS) entry which is preliminary data.</text>
</comment>
<dbReference type="InterPro" id="IPR025392">
    <property type="entry name" value="DUF4124"/>
</dbReference>
<accession>A0ABV6YRF4</accession>
<feature type="domain" description="DUF4124" evidence="3">
    <location>
        <begin position="18"/>
        <end position="65"/>
    </location>
</feature>
<evidence type="ECO:0000259" key="3">
    <source>
        <dbReference type="Pfam" id="PF13511"/>
    </source>
</evidence>
<name>A0ABV6YRF4_UNCC1</name>
<dbReference type="Proteomes" id="UP001594351">
    <property type="component" value="Unassembled WGS sequence"/>
</dbReference>
<organism evidence="4 5">
    <name type="scientific">candidate division CSSED10-310 bacterium</name>
    <dbReference type="NCBI Taxonomy" id="2855610"/>
    <lineage>
        <taxon>Bacteria</taxon>
        <taxon>Bacteria division CSSED10-310</taxon>
    </lineage>
</organism>
<keyword evidence="5" id="KW-1185">Reference proteome</keyword>
<evidence type="ECO:0000256" key="1">
    <source>
        <dbReference type="SAM" id="Coils"/>
    </source>
</evidence>
<protein>
    <submittedName>
        <fullName evidence="4">DUF4124 domain-containing protein</fullName>
    </submittedName>
</protein>
<sequence length="199" mass="22959">MLKKKLLGSACFGFIIIFISLLAFADVYMWKDEDGMVHITQTPPPAGAEIIKSVKEPTKTPTPTPRGQFKHKNKDYFEWRTFKKATPKPTIPGVNRNPILDRKESPSPTPHVDEFGHDEQWWKEHKQKLEVSLDKAKKGLQHIKDELRSYHQGSRRASQEKSLRNQKIKLEEKISQMETELEDLEYAVKKAGGLPGWVR</sequence>
<evidence type="ECO:0000256" key="2">
    <source>
        <dbReference type="SAM" id="MobiDB-lite"/>
    </source>
</evidence>
<dbReference type="EMBL" id="JBHPBY010000007">
    <property type="protein sequence ID" value="MFC1848780.1"/>
    <property type="molecule type" value="Genomic_DNA"/>
</dbReference>
<reference evidence="4 5" key="1">
    <citation type="submission" date="2024-09" db="EMBL/GenBank/DDBJ databases">
        <title>Laminarin stimulates single cell rates of sulfate reduction while oxygen inhibits transcriptomic activity in coastal marine sediment.</title>
        <authorList>
            <person name="Lindsay M."/>
            <person name="Orcutt B."/>
            <person name="Emerson D."/>
            <person name="Stepanauskas R."/>
            <person name="D'Angelo T."/>
        </authorList>
    </citation>
    <scope>NUCLEOTIDE SEQUENCE [LARGE SCALE GENOMIC DNA]</scope>
    <source>
        <strain evidence="4">SAG AM-311-K15</strain>
    </source>
</reference>
<gene>
    <name evidence="4" type="ORF">ACFL27_01110</name>
</gene>
<evidence type="ECO:0000313" key="4">
    <source>
        <dbReference type="EMBL" id="MFC1848780.1"/>
    </source>
</evidence>
<feature type="compositionally biased region" description="Basic and acidic residues" evidence="2">
    <location>
        <begin position="99"/>
        <end position="113"/>
    </location>
</feature>
<feature type="region of interest" description="Disordered" evidence="2">
    <location>
        <begin position="87"/>
        <end position="113"/>
    </location>
</feature>
<feature type="coiled-coil region" evidence="1">
    <location>
        <begin position="126"/>
        <end position="187"/>
    </location>
</feature>
<proteinExistence type="predicted"/>
<evidence type="ECO:0000313" key="5">
    <source>
        <dbReference type="Proteomes" id="UP001594351"/>
    </source>
</evidence>
<dbReference type="Pfam" id="PF13511">
    <property type="entry name" value="DUF4124"/>
    <property type="match status" value="1"/>
</dbReference>
<keyword evidence="1" id="KW-0175">Coiled coil</keyword>